<dbReference type="EMBL" id="JBHUIO010000019">
    <property type="protein sequence ID" value="MFD2172229.1"/>
    <property type="molecule type" value="Genomic_DNA"/>
</dbReference>
<organism evidence="2 3">
    <name type="scientific">Tumebacillus lipolyticus</name>
    <dbReference type="NCBI Taxonomy" id="1280370"/>
    <lineage>
        <taxon>Bacteria</taxon>
        <taxon>Bacillati</taxon>
        <taxon>Bacillota</taxon>
        <taxon>Bacilli</taxon>
        <taxon>Bacillales</taxon>
        <taxon>Alicyclobacillaceae</taxon>
        <taxon>Tumebacillus</taxon>
    </lineage>
</organism>
<feature type="transmembrane region" description="Helical" evidence="1">
    <location>
        <begin position="238"/>
        <end position="261"/>
    </location>
</feature>
<gene>
    <name evidence="2" type="ORF">ACFSOY_19975</name>
</gene>
<feature type="transmembrane region" description="Helical" evidence="1">
    <location>
        <begin position="151"/>
        <end position="177"/>
    </location>
</feature>
<keyword evidence="3" id="KW-1185">Reference proteome</keyword>
<dbReference type="RefSeq" id="WP_386049618.1">
    <property type="nucleotide sequence ID" value="NZ_JBHUIO010000019.1"/>
</dbReference>
<feature type="transmembrane region" description="Helical" evidence="1">
    <location>
        <begin position="127"/>
        <end position="145"/>
    </location>
</feature>
<evidence type="ECO:0000256" key="1">
    <source>
        <dbReference type="SAM" id="Phobius"/>
    </source>
</evidence>
<name>A0ABW5A3P5_9BACL</name>
<feature type="transmembrane region" description="Helical" evidence="1">
    <location>
        <begin position="41"/>
        <end position="59"/>
    </location>
</feature>
<accession>A0ABW5A3P5</accession>
<keyword evidence="1" id="KW-1133">Transmembrane helix</keyword>
<evidence type="ECO:0000313" key="2">
    <source>
        <dbReference type="EMBL" id="MFD2172229.1"/>
    </source>
</evidence>
<comment type="caution">
    <text evidence="2">The sequence shown here is derived from an EMBL/GenBank/DDBJ whole genome shotgun (WGS) entry which is preliminary data.</text>
</comment>
<feature type="transmembrane region" description="Helical" evidence="1">
    <location>
        <begin position="103"/>
        <end position="120"/>
    </location>
</feature>
<dbReference type="Proteomes" id="UP001597343">
    <property type="component" value="Unassembled WGS sequence"/>
</dbReference>
<keyword evidence="1" id="KW-0472">Membrane</keyword>
<reference evidence="3" key="1">
    <citation type="journal article" date="2019" name="Int. J. Syst. Evol. Microbiol.">
        <title>The Global Catalogue of Microorganisms (GCM) 10K type strain sequencing project: providing services to taxonomists for standard genome sequencing and annotation.</title>
        <authorList>
            <consortium name="The Broad Institute Genomics Platform"/>
            <consortium name="The Broad Institute Genome Sequencing Center for Infectious Disease"/>
            <person name="Wu L."/>
            <person name="Ma J."/>
        </authorList>
    </citation>
    <scope>NUCLEOTIDE SEQUENCE [LARGE SCALE GENOMIC DNA]</scope>
    <source>
        <strain evidence="3">CGMCC 1.13574</strain>
    </source>
</reference>
<feature type="transmembrane region" description="Helical" evidence="1">
    <location>
        <begin position="71"/>
        <end position="91"/>
    </location>
</feature>
<feature type="transmembrane region" description="Helical" evidence="1">
    <location>
        <begin position="198"/>
        <end position="218"/>
    </location>
</feature>
<evidence type="ECO:0008006" key="4">
    <source>
        <dbReference type="Google" id="ProtNLM"/>
    </source>
</evidence>
<protein>
    <recommendedName>
        <fullName evidence="4">ABC transporter permease</fullName>
    </recommendedName>
</protein>
<sequence>MKSAINRSVIGSFILISAVWKMSKAGVANRLRFGLLELIPQLLYYLAMSIIVLLMFSVIRDQTIPMRDLVIFLLVMYAVDSLGDALIFKGIGEYCASLRRGQTMYYLLSPGMPLFKVIFLRWDLPMLGLGAICGLGAILLSWMFYATNPILIALALLFGTFTHVVLTSAFHIIQAYFDPTMPIALGSPSTRFYTKPMHLFVSGSVSLTFLMTFYPAYFMTAFPAGLAIQQTQGVLTQYATACYLVGALFLCLWIFMLNAVIKSSCRRRQN</sequence>
<keyword evidence="1" id="KW-0812">Transmembrane</keyword>
<evidence type="ECO:0000313" key="3">
    <source>
        <dbReference type="Proteomes" id="UP001597343"/>
    </source>
</evidence>
<proteinExistence type="predicted"/>